<accession>A0AAX2CHN6</accession>
<proteinExistence type="predicted"/>
<name>A0AAX2CHN6_9BACI</name>
<comment type="caution">
    <text evidence="1">The sequence shown here is derived from an EMBL/GenBank/DDBJ whole genome shotgun (WGS) entry which is preliminary data.</text>
</comment>
<evidence type="ECO:0000313" key="2">
    <source>
        <dbReference type="Proteomes" id="UP000242164"/>
    </source>
</evidence>
<protein>
    <submittedName>
        <fullName evidence="1">Uncharacterized protein</fullName>
    </submittedName>
</protein>
<dbReference type="InterPro" id="IPR011200">
    <property type="entry name" value="UCP012608"/>
</dbReference>
<sequence>MKVSFISVKLIEGDRVALLAEIVEKIPKEFAICIFHTHVAKQMSESVKHGLIE</sequence>
<dbReference type="AlphaFoldDB" id="A0AAX2CHN6"/>
<dbReference type="EMBL" id="FMIK01000028">
    <property type="protein sequence ID" value="SCL93885.1"/>
    <property type="molecule type" value="Genomic_DNA"/>
</dbReference>
<reference evidence="1 2" key="1">
    <citation type="submission" date="2016-08" db="EMBL/GenBank/DDBJ databases">
        <authorList>
            <person name="Loux V."/>
            <person name="Rue O."/>
        </authorList>
    </citation>
    <scope>NUCLEOTIDE SEQUENCE [LARGE SCALE GENOMIC DNA]</scope>
    <source>
        <strain evidence="1 2">AFSSA_08CEB44bac</strain>
    </source>
</reference>
<organism evidence="1 2">
    <name type="scientific">Bacillus cytotoxicus</name>
    <dbReference type="NCBI Taxonomy" id="580165"/>
    <lineage>
        <taxon>Bacteria</taxon>
        <taxon>Bacillati</taxon>
        <taxon>Bacillota</taxon>
        <taxon>Bacilli</taxon>
        <taxon>Bacillales</taxon>
        <taxon>Bacillaceae</taxon>
        <taxon>Bacillus</taxon>
        <taxon>Bacillus cereus group</taxon>
    </lineage>
</organism>
<dbReference type="Proteomes" id="UP000242164">
    <property type="component" value="Unassembled WGS sequence"/>
</dbReference>
<evidence type="ECO:0000313" key="1">
    <source>
        <dbReference type="EMBL" id="SCL93885.1"/>
    </source>
</evidence>
<gene>
    <name evidence="1" type="ORF">BCB44BAC_02272</name>
</gene>
<dbReference type="Pfam" id="PF10094">
    <property type="entry name" value="DUF2332"/>
    <property type="match status" value="1"/>
</dbReference>